<dbReference type="PANTHER" id="PTHR40089">
    <property type="entry name" value="ETHANOLAMINE UTILIZATION PROTEIN EUTH"/>
    <property type="match status" value="1"/>
</dbReference>
<feature type="transmembrane region" description="Helical" evidence="1">
    <location>
        <begin position="6"/>
        <end position="24"/>
    </location>
</feature>
<keyword evidence="3" id="KW-1185">Reference proteome</keyword>
<dbReference type="GO" id="GO:0034228">
    <property type="term" value="F:ethanolamine transmembrane transporter activity"/>
    <property type="evidence" value="ECO:0007669"/>
    <property type="project" value="InterPro"/>
</dbReference>
<dbReference type="NCBIfam" id="NF011666">
    <property type="entry name" value="PRK15086.1-2"/>
    <property type="match status" value="1"/>
</dbReference>
<dbReference type="PATRIC" id="fig|572479.3.peg.293"/>
<feature type="transmembrane region" description="Helical" evidence="1">
    <location>
        <begin position="168"/>
        <end position="188"/>
    </location>
</feature>
<keyword evidence="1" id="KW-1133">Transmembrane helix</keyword>
<reference evidence="3" key="1">
    <citation type="submission" date="2010-10" db="EMBL/GenBank/DDBJ databases">
        <title>The complete genome of Halanaerobium praevalens DSM 2228.</title>
        <authorList>
            <consortium name="US DOE Joint Genome Institute (JGI-PGF)"/>
            <person name="Lucas S."/>
            <person name="Copeland A."/>
            <person name="Lapidus A."/>
            <person name="Glavina del Rio T."/>
            <person name="Dalin E."/>
            <person name="Tice H."/>
            <person name="Bruce D."/>
            <person name="Goodwin L."/>
            <person name="Pitluck S."/>
            <person name="Kyrpides N."/>
            <person name="Mavromatis K."/>
            <person name="Ivanova N."/>
            <person name="Ovchinnikova G."/>
            <person name="Chertkov O."/>
            <person name="Detter J.C."/>
            <person name="Han C."/>
            <person name="Larimer F."/>
            <person name="Land M."/>
            <person name="Hauser L."/>
            <person name="Markowitz V."/>
            <person name="Cheng J.-F."/>
            <person name="Hugenholtz P."/>
            <person name="Woyke T."/>
            <person name="Wu D."/>
            <person name="Tindall B."/>
            <person name="Pomrenke H.G."/>
            <person name="Brambilla E."/>
            <person name="Klenk H.-P."/>
            <person name="Eisen J.A."/>
        </authorList>
    </citation>
    <scope>NUCLEOTIDE SEQUENCE [LARGE SCALE GENOMIC DNA]</scope>
    <source>
        <strain evidence="3">ATCC 33744 / DSM 2228 / GSL</strain>
    </source>
</reference>
<dbReference type="PANTHER" id="PTHR40089:SF1">
    <property type="entry name" value="ETHANOLAMINE PERMEASE EUTH-RELATED"/>
    <property type="match status" value="1"/>
</dbReference>
<protein>
    <submittedName>
        <fullName evidence="2">Ethanolamine utilization protein EutH</fullName>
    </submittedName>
</protein>
<dbReference type="EMBL" id="CP002175">
    <property type="protein sequence ID" value="ADO76447.1"/>
    <property type="molecule type" value="Genomic_DNA"/>
</dbReference>
<feature type="transmembrane region" description="Helical" evidence="1">
    <location>
        <begin position="143"/>
        <end position="162"/>
    </location>
</feature>
<evidence type="ECO:0000313" key="3">
    <source>
        <dbReference type="Proteomes" id="UP000006866"/>
    </source>
</evidence>
<dbReference type="InterPro" id="IPR007441">
    <property type="entry name" value="EutH"/>
</dbReference>
<dbReference type="Proteomes" id="UP000006866">
    <property type="component" value="Chromosome"/>
</dbReference>
<dbReference type="KEGG" id="hpk:Hprae_0290"/>
<feature type="transmembrane region" description="Helical" evidence="1">
    <location>
        <begin position="200"/>
        <end position="226"/>
    </location>
</feature>
<dbReference type="GO" id="GO:0005886">
    <property type="term" value="C:plasma membrane"/>
    <property type="evidence" value="ECO:0007669"/>
    <property type="project" value="TreeGrafter"/>
</dbReference>
<dbReference type="RefSeq" id="WP_014552480.1">
    <property type="nucleotide sequence ID" value="NC_017455.1"/>
</dbReference>
<reference evidence="2 3" key="2">
    <citation type="journal article" date="2011" name="Stand. Genomic Sci.">
        <title>Complete genome sequence of the extremely halophilic Halanaerobium praevalens type strain (GSL).</title>
        <authorList>
            <person name="Ivanova N."/>
            <person name="Sikorski J."/>
            <person name="Chertkov O."/>
            <person name="Nolan M."/>
            <person name="Lucas S."/>
            <person name="Hammon N."/>
            <person name="Deshpande S."/>
            <person name="Cheng J.F."/>
            <person name="Tapia R."/>
            <person name="Han C."/>
            <person name="Goodwin L."/>
            <person name="Pitluck S."/>
            <person name="Huntemann M."/>
            <person name="Liolios K."/>
            <person name="Pagani I."/>
            <person name="Mavromatis K."/>
            <person name="Ovchinikova G."/>
            <person name="Pati A."/>
            <person name="Chen A."/>
            <person name="Palaniappan K."/>
            <person name="Land M."/>
            <person name="Hauser L."/>
            <person name="Brambilla E.M."/>
            <person name="Kannan K.P."/>
            <person name="Rohde M."/>
            <person name="Tindall B.J."/>
            <person name="Goker M."/>
            <person name="Detter J.C."/>
            <person name="Woyke T."/>
            <person name="Bristow J."/>
            <person name="Eisen J.A."/>
            <person name="Markowitz V."/>
            <person name="Hugenholtz P."/>
            <person name="Kyrpides N.C."/>
            <person name="Klenk H.P."/>
            <person name="Lapidus A."/>
        </authorList>
    </citation>
    <scope>NUCLEOTIDE SEQUENCE [LARGE SCALE GENOMIC DNA]</scope>
    <source>
        <strain evidence="3">ATCC 33744 / DSM 2228 / GSL</strain>
    </source>
</reference>
<feature type="transmembrane region" description="Helical" evidence="1">
    <location>
        <begin position="238"/>
        <end position="256"/>
    </location>
</feature>
<keyword evidence="1" id="KW-0812">Transmembrane</keyword>
<sequence>MSVNEIIVHIMVLFMILGALDKIIGNKYGLGAKFDEGIESMGPLAVAMVGVVSLAPVLANILRPIVVPLYSFLGADPAMFAGSLLANDMGGYPLAMELAQTQEAGLFSGLILGAMLGPTIVFTIPVALGIIDKKDHQFLAKGVLAGIITIPIGCLVGGFVAGFDMGMIISNLLPIILVSALIAIGLWIMPEKMIKGFTHFGRGVVIVITIGTAAIITETLTGIVIIPGMAPVWDGIEIVGSIAIMLAGAFPMVHFITKVFKKPLLKAGKALGMNENGSAGMIATMANVIPMFKILNQMEDKGKVLNIAFAVSAAFVFGDHLGFTAGVNREMIFPMMVGKLVAGLTAVMLALYIANKVEVNIETESEVSEKTN</sequence>
<dbReference type="NCBIfam" id="NF011667">
    <property type="entry name" value="PRK15086.1-3"/>
    <property type="match status" value="1"/>
</dbReference>
<accession>E3DN41</accession>
<name>E3DN41_HALPG</name>
<feature type="transmembrane region" description="Helical" evidence="1">
    <location>
        <begin position="106"/>
        <end position="131"/>
    </location>
</feature>
<dbReference type="PIRSF" id="PIRSF019466">
    <property type="entry name" value="EutH"/>
    <property type="match status" value="1"/>
</dbReference>
<feature type="transmembrane region" description="Helical" evidence="1">
    <location>
        <begin position="331"/>
        <end position="354"/>
    </location>
</feature>
<keyword evidence="1" id="KW-0472">Membrane</keyword>
<feature type="transmembrane region" description="Helical" evidence="1">
    <location>
        <begin position="44"/>
        <end position="62"/>
    </location>
</feature>
<gene>
    <name evidence="2" type="ordered locus">Hprae_0290</name>
</gene>
<dbReference type="eggNOG" id="COG3192">
    <property type="taxonomic scope" value="Bacteria"/>
</dbReference>
<organism evidence="2 3">
    <name type="scientific">Halanaerobium praevalens (strain ATCC 33744 / DSM 2228 / GSL)</name>
    <dbReference type="NCBI Taxonomy" id="572479"/>
    <lineage>
        <taxon>Bacteria</taxon>
        <taxon>Bacillati</taxon>
        <taxon>Bacillota</taxon>
        <taxon>Clostridia</taxon>
        <taxon>Halanaerobiales</taxon>
        <taxon>Halanaerobiaceae</taxon>
        <taxon>Halanaerobium</taxon>
    </lineage>
</organism>
<dbReference type="HOGENOM" id="CLU_061142_0_0_9"/>
<dbReference type="OrthoDB" id="9778282at2"/>
<dbReference type="STRING" id="572479.Hprae_0290"/>
<feature type="transmembrane region" description="Helical" evidence="1">
    <location>
        <begin position="304"/>
        <end position="325"/>
    </location>
</feature>
<dbReference type="AlphaFoldDB" id="E3DN41"/>
<evidence type="ECO:0000256" key="1">
    <source>
        <dbReference type="SAM" id="Phobius"/>
    </source>
</evidence>
<proteinExistence type="predicted"/>
<evidence type="ECO:0000313" key="2">
    <source>
        <dbReference type="EMBL" id="ADO76447.1"/>
    </source>
</evidence>
<dbReference type="Pfam" id="PF04346">
    <property type="entry name" value="EutH"/>
    <property type="match status" value="1"/>
</dbReference>